<feature type="compositionally biased region" description="Polar residues" evidence="1">
    <location>
        <begin position="67"/>
        <end position="86"/>
    </location>
</feature>
<feature type="compositionally biased region" description="Basic residues" evidence="1">
    <location>
        <begin position="137"/>
        <end position="160"/>
    </location>
</feature>
<name>A0AAE0KMW6_9PEZI</name>
<accession>A0AAE0KMW6</accession>
<feature type="region of interest" description="Disordered" evidence="1">
    <location>
        <begin position="1"/>
        <end position="160"/>
    </location>
</feature>
<evidence type="ECO:0000256" key="1">
    <source>
        <dbReference type="SAM" id="MobiDB-lite"/>
    </source>
</evidence>
<keyword evidence="3" id="KW-1185">Reference proteome</keyword>
<comment type="caution">
    <text evidence="2">The sequence shown here is derived from an EMBL/GenBank/DDBJ whole genome shotgun (WGS) entry which is preliminary data.</text>
</comment>
<evidence type="ECO:0000313" key="3">
    <source>
        <dbReference type="Proteomes" id="UP001287356"/>
    </source>
</evidence>
<feature type="compositionally biased region" description="Polar residues" evidence="1">
    <location>
        <begin position="15"/>
        <end position="24"/>
    </location>
</feature>
<evidence type="ECO:0000313" key="2">
    <source>
        <dbReference type="EMBL" id="KAK3379081.1"/>
    </source>
</evidence>
<reference evidence="2" key="1">
    <citation type="journal article" date="2023" name="Mol. Phylogenet. Evol.">
        <title>Genome-scale phylogeny and comparative genomics of the fungal order Sordariales.</title>
        <authorList>
            <person name="Hensen N."/>
            <person name="Bonometti L."/>
            <person name="Westerberg I."/>
            <person name="Brannstrom I.O."/>
            <person name="Guillou S."/>
            <person name="Cros-Aarteil S."/>
            <person name="Calhoun S."/>
            <person name="Haridas S."/>
            <person name="Kuo A."/>
            <person name="Mondo S."/>
            <person name="Pangilinan J."/>
            <person name="Riley R."/>
            <person name="LaButti K."/>
            <person name="Andreopoulos B."/>
            <person name="Lipzen A."/>
            <person name="Chen C."/>
            <person name="Yan M."/>
            <person name="Daum C."/>
            <person name="Ng V."/>
            <person name="Clum A."/>
            <person name="Steindorff A."/>
            <person name="Ohm R.A."/>
            <person name="Martin F."/>
            <person name="Silar P."/>
            <person name="Natvig D.O."/>
            <person name="Lalanne C."/>
            <person name="Gautier V."/>
            <person name="Ament-Velasquez S.L."/>
            <person name="Kruys A."/>
            <person name="Hutchinson M.I."/>
            <person name="Powell A.J."/>
            <person name="Barry K."/>
            <person name="Miller A.N."/>
            <person name="Grigoriev I.V."/>
            <person name="Debuchy R."/>
            <person name="Gladieux P."/>
            <person name="Hiltunen Thoren M."/>
            <person name="Johannesson H."/>
        </authorList>
    </citation>
    <scope>NUCLEOTIDE SEQUENCE</scope>
    <source>
        <strain evidence="2">CBS 958.72</strain>
    </source>
</reference>
<reference evidence="2" key="2">
    <citation type="submission" date="2023-06" db="EMBL/GenBank/DDBJ databases">
        <authorList>
            <consortium name="Lawrence Berkeley National Laboratory"/>
            <person name="Haridas S."/>
            <person name="Hensen N."/>
            <person name="Bonometti L."/>
            <person name="Westerberg I."/>
            <person name="Brannstrom I.O."/>
            <person name="Guillou S."/>
            <person name="Cros-Aarteil S."/>
            <person name="Calhoun S."/>
            <person name="Kuo A."/>
            <person name="Mondo S."/>
            <person name="Pangilinan J."/>
            <person name="Riley R."/>
            <person name="Labutti K."/>
            <person name="Andreopoulos B."/>
            <person name="Lipzen A."/>
            <person name="Chen C."/>
            <person name="Yanf M."/>
            <person name="Daum C."/>
            <person name="Ng V."/>
            <person name="Clum A."/>
            <person name="Steindorff A."/>
            <person name="Ohm R."/>
            <person name="Martin F."/>
            <person name="Silar P."/>
            <person name="Natvig D."/>
            <person name="Lalanne C."/>
            <person name="Gautier V."/>
            <person name="Ament-Velasquez S.L."/>
            <person name="Kruys A."/>
            <person name="Hutchinson M.I."/>
            <person name="Powell A.J."/>
            <person name="Barry K."/>
            <person name="Miller A.N."/>
            <person name="Grigoriev I.V."/>
            <person name="Debuchy R."/>
            <person name="Gladieux P."/>
            <person name="Thoren M.H."/>
            <person name="Johannesson H."/>
        </authorList>
    </citation>
    <scope>NUCLEOTIDE SEQUENCE</scope>
    <source>
        <strain evidence="2">CBS 958.72</strain>
    </source>
</reference>
<dbReference type="EMBL" id="JAULSN010000002">
    <property type="protein sequence ID" value="KAK3379081.1"/>
    <property type="molecule type" value="Genomic_DNA"/>
</dbReference>
<organism evidence="2 3">
    <name type="scientific">Lasiosphaeria ovina</name>
    <dbReference type="NCBI Taxonomy" id="92902"/>
    <lineage>
        <taxon>Eukaryota</taxon>
        <taxon>Fungi</taxon>
        <taxon>Dikarya</taxon>
        <taxon>Ascomycota</taxon>
        <taxon>Pezizomycotina</taxon>
        <taxon>Sordariomycetes</taxon>
        <taxon>Sordariomycetidae</taxon>
        <taxon>Sordariales</taxon>
        <taxon>Lasiosphaeriaceae</taxon>
        <taxon>Lasiosphaeria</taxon>
    </lineage>
</organism>
<dbReference type="Proteomes" id="UP001287356">
    <property type="component" value="Unassembled WGS sequence"/>
</dbReference>
<feature type="compositionally biased region" description="Polar residues" evidence="1">
    <location>
        <begin position="96"/>
        <end position="108"/>
    </location>
</feature>
<gene>
    <name evidence="2" type="ORF">B0T24DRAFT_716723</name>
</gene>
<protein>
    <submittedName>
        <fullName evidence="2">Uncharacterized protein</fullName>
    </submittedName>
</protein>
<dbReference type="AlphaFoldDB" id="A0AAE0KMW6"/>
<proteinExistence type="predicted"/>
<sequence length="213" mass="22416">MFSLGGNKKKENPEATAQPSNSKSKLPKPNRRGSSISSAASGTALIGDKDNAAAGGASSTEARRGSQDTAAPTISSQMVPQQQSLDDFQFPDDQDATNNPQVLSSTSTSKDKSAHSNKKKDRKGAAPASGQSSAKIKGSKSKKVRALPRKVAHRLRGYGSRLRKKLNRGRKRIKKPTGPTLKLRVQVQEPLGQAAEVGEMVGAPPLPVPMPGA</sequence>
<feature type="compositionally biased region" description="Low complexity" evidence="1">
    <location>
        <begin position="33"/>
        <end position="46"/>
    </location>
</feature>